<dbReference type="GO" id="GO:0030288">
    <property type="term" value="C:outer membrane-bounded periplasmic space"/>
    <property type="evidence" value="ECO:0007669"/>
    <property type="project" value="TreeGrafter"/>
</dbReference>
<dbReference type="RefSeq" id="WP_274359923.1">
    <property type="nucleotide sequence ID" value="NZ_CP118101.1"/>
</dbReference>
<dbReference type="Proteomes" id="UP001220962">
    <property type="component" value="Chromosome"/>
</dbReference>
<dbReference type="PROSITE" id="PS51257">
    <property type="entry name" value="PROKAR_LIPOPROTEIN"/>
    <property type="match status" value="1"/>
</dbReference>
<dbReference type="PANTHER" id="PTHR30290:SF37">
    <property type="entry name" value="NICKEL-BINDING PERIPLASMIC PROTEIN"/>
    <property type="match status" value="1"/>
</dbReference>
<dbReference type="PANTHER" id="PTHR30290">
    <property type="entry name" value="PERIPLASMIC BINDING COMPONENT OF ABC TRANSPORTER"/>
    <property type="match status" value="1"/>
</dbReference>
<evidence type="ECO:0000313" key="3">
    <source>
        <dbReference type="EMBL" id="WDH84897.1"/>
    </source>
</evidence>
<dbReference type="Gene3D" id="3.40.190.10">
    <property type="entry name" value="Periplasmic binding protein-like II"/>
    <property type="match status" value="1"/>
</dbReference>
<keyword evidence="1" id="KW-0732">Signal</keyword>
<dbReference type="PIRSF" id="PIRSF002741">
    <property type="entry name" value="MppA"/>
    <property type="match status" value="1"/>
</dbReference>
<dbReference type="NCBIfam" id="TIGR02294">
    <property type="entry name" value="nickel_nikA"/>
    <property type="match status" value="1"/>
</dbReference>
<feature type="chain" id="PRO_5043915087" evidence="1">
    <location>
        <begin position="29"/>
        <end position="541"/>
    </location>
</feature>
<feature type="signal peptide" evidence="1">
    <location>
        <begin position="1"/>
        <end position="28"/>
    </location>
</feature>
<gene>
    <name evidence="3" type="primary">nikA</name>
    <name evidence="3" type="ORF">PUW23_12065</name>
</gene>
<dbReference type="InterPro" id="IPR039424">
    <property type="entry name" value="SBP_5"/>
</dbReference>
<organism evidence="3 4">
    <name type="scientific">Paenibacillus urinalis</name>
    <dbReference type="NCBI Taxonomy" id="521520"/>
    <lineage>
        <taxon>Bacteria</taxon>
        <taxon>Bacillati</taxon>
        <taxon>Bacillota</taxon>
        <taxon>Bacilli</taxon>
        <taxon>Bacillales</taxon>
        <taxon>Paenibacillaceae</taxon>
        <taxon>Paenibacillus</taxon>
    </lineage>
</organism>
<dbReference type="GO" id="GO:0020037">
    <property type="term" value="F:heme binding"/>
    <property type="evidence" value="ECO:0007669"/>
    <property type="project" value="InterPro"/>
</dbReference>
<evidence type="ECO:0000259" key="2">
    <source>
        <dbReference type="Pfam" id="PF00496"/>
    </source>
</evidence>
<dbReference type="SUPFAM" id="SSF53850">
    <property type="entry name" value="Periplasmic binding protein-like II"/>
    <property type="match status" value="1"/>
</dbReference>
<dbReference type="EMBL" id="CP118101">
    <property type="protein sequence ID" value="WDH84897.1"/>
    <property type="molecule type" value="Genomic_DNA"/>
</dbReference>
<proteinExistence type="predicted"/>
<dbReference type="InterPro" id="IPR011980">
    <property type="entry name" value="CntA-like"/>
</dbReference>
<dbReference type="GO" id="GO:0015675">
    <property type="term" value="P:nickel cation transport"/>
    <property type="evidence" value="ECO:0007669"/>
    <property type="project" value="InterPro"/>
</dbReference>
<dbReference type="InterPro" id="IPR030678">
    <property type="entry name" value="Peptide/Ni-bd"/>
</dbReference>
<feature type="domain" description="Solute-binding protein family 5" evidence="2">
    <location>
        <begin position="84"/>
        <end position="457"/>
    </location>
</feature>
<protein>
    <submittedName>
        <fullName evidence="3">Nickel ABC transporter substrate-binding protein</fullName>
    </submittedName>
</protein>
<dbReference type="GO" id="GO:0016151">
    <property type="term" value="F:nickel cation binding"/>
    <property type="evidence" value="ECO:0007669"/>
    <property type="project" value="InterPro"/>
</dbReference>
<dbReference type="AlphaFoldDB" id="A0AAX3N5J3"/>
<evidence type="ECO:0000313" key="4">
    <source>
        <dbReference type="Proteomes" id="UP001220962"/>
    </source>
</evidence>
<accession>A0AAX3N5J3</accession>
<sequence length="541" mass="59830">MFSKPFKSICIFLLAVIVLSGCSSQSSSGGDTNSDTVSGNTPAQELIYASAKDIGDMNPHLYTGSMPAQGMIYESLVENTKDGIKPLLAESWDISEDGKTYTFHLREDVTFHDGEPFNAEAVKLNIEAVQRNAEKHSWIKLSTQLVSCNVIDEFTVEFVLSEPYYPALIELSMTRPFVFISPKDFINGETKDGVSGYHGTGPYALTEHKKEEYAVFTANEEYWGEVPQVKKITSKVLPAGETTYLAMLKGEVNFAFTDDRGADSMDVEAMNQLVDTGDYQLVRSEPVNTKMIVANSSKKESPASETAVREAIWYAIDRETIARDIFNGTESPASTLFSSNVEYADVELKERGYDQAKANEILEGAGWKLDDSGVRTKNGKPLSISLYYDVNSSTQKMQAEFIQSTLAEIGIQLEIIGEESTSVASRRGSGDYELLFNQTWGLAYDPQSTVSAFTSDASYLYTTQGLAQADELYSKINEVMITTDEEARKSLYADILTVVHDEAVFIPISNGSVTVVAPSDLTEISFKQSQFELPFDQMHFE</sequence>
<dbReference type="GO" id="GO:1904680">
    <property type="term" value="F:peptide transmembrane transporter activity"/>
    <property type="evidence" value="ECO:0007669"/>
    <property type="project" value="TreeGrafter"/>
</dbReference>
<evidence type="ECO:0000256" key="1">
    <source>
        <dbReference type="SAM" id="SignalP"/>
    </source>
</evidence>
<dbReference type="NCBIfam" id="NF047575">
    <property type="entry name" value="opine_bind_CntA"/>
    <property type="match status" value="1"/>
</dbReference>
<dbReference type="Pfam" id="PF00496">
    <property type="entry name" value="SBP_bac_5"/>
    <property type="match status" value="1"/>
</dbReference>
<name>A0AAX3N5J3_9BACL</name>
<dbReference type="Gene3D" id="3.10.105.10">
    <property type="entry name" value="Dipeptide-binding Protein, Domain 3"/>
    <property type="match status" value="1"/>
</dbReference>
<dbReference type="InterPro" id="IPR000914">
    <property type="entry name" value="SBP_5_dom"/>
</dbReference>
<dbReference type="GO" id="GO:0043190">
    <property type="term" value="C:ATP-binding cassette (ABC) transporter complex"/>
    <property type="evidence" value="ECO:0007669"/>
    <property type="project" value="InterPro"/>
</dbReference>
<reference evidence="3" key="1">
    <citation type="submission" date="2023-02" db="EMBL/GenBank/DDBJ databases">
        <title>Pathogen: clinical or host-associated sample.</title>
        <authorList>
            <person name="Hergert J."/>
            <person name="Casey R."/>
            <person name="Wagner J."/>
            <person name="Young E.L."/>
            <person name="Oakeson K.F."/>
        </authorList>
    </citation>
    <scope>NUCLEOTIDE SEQUENCE</scope>
    <source>
        <strain evidence="3">2022CK-00830</strain>
    </source>
</reference>
<dbReference type="GO" id="GO:0015833">
    <property type="term" value="P:peptide transport"/>
    <property type="evidence" value="ECO:0007669"/>
    <property type="project" value="TreeGrafter"/>
</dbReference>
<dbReference type="CDD" id="cd08489">
    <property type="entry name" value="PBP2_NikA"/>
    <property type="match status" value="1"/>
</dbReference>